<sequence length="46" mass="5455">MVLLADFLIRLFYFLSTKGSFDDAIVRKLKDYSRAYTLILNYFPDT</sequence>
<dbReference type="STRING" id="1168035.SAMN05444280_11689"/>
<protein>
    <submittedName>
        <fullName evidence="1">Uncharacterized protein</fullName>
    </submittedName>
</protein>
<gene>
    <name evidence="1" type="ORF">SAMN05444280_11689</name>
</gene>
<keyword evidence="2" id="KW-1185">Reference proteome</keyword>
<organism evidence="1 2">
    <name type="scientific">Tangfeifania diversioriginum</name>
    <dbReference type="NCBI Taxonomy" id="1168035"/>
    <lineage>
        <taxon>Bacteria</taxon>
        <taxon>Pseudomonadati</taxon>
        <taxon>Bacteroidota</taxon>
        <taxon>Bacteroidia</taxon>
        <taxon>Marinilabiliales</taxon>
        <taxon>Prolixibacteraceae</taxon>
        <taxon>Tangfeifania</taxon>
    </lineage>
</organism>
<accession>A0A1M6IFL5</accession>
<evidence type="ECO:0000313" key="1">
    <source>
        <dbReference type="EMBL" id="SHJ33228.1"/>
    </source>
</evidence>
<reference evidence="1 2" key="1">
    <citation type="submission" date="2016-11" db="EMBL/GenBank/DDBJ databases">
        <authorList>
            <person name="Jaros S."/>
            <person name="Januszkiewicz K."/>
            <person name="Wedrychowicz H."/>
        </authorList>
    </citation>
    <scope>NUCLEOTIDE SEQUENCE [LARGE SCALE GENOMIC DNA]</scope>
    <source>
        <strain evidence="1 2">DSM 27063</strain>
    </source>
</reference>
<name>A0A1M6IFL5_9BACT</name>
<dbReference type="Proteomes" id="UP000184050">
    <property type="component" value="Unassembled WGS sequence"/>
</dbReference>
<dbReference type="AlphaFoldDB" id="A0A1M6IFL5"/>
<evidence type="ECO:0000313" key="2">
    <source>
        <dbReference type="Proteomes" id="UP000184050"/>
    </source>
</evidence>
<dbReference type="EMBL" id="FQZE01000016">
    <property type="protein sequence ID" value="SHJ33228.1"/>
    <property type="molecule type" value="Genomic_DNA"/>
</dbReference>
<proteinExistence type="predicted"/>